<dbReference type="InterPro" id="IPR025841">
    <property type="entry name" value="CP_ATPgrasp_2"/>
</dbReference>
<proteinExistence type="predicted"/>
<dbReference type="RefSeq" id="WP_308213952.1">
    <property type="nucleotide sequence ID" value="NZ_BAAAOE010000004.1"/>
</dbReference>
<dbReference type="Gene3D" id="3.40.50.11290">
    <property type="match status" value="1"/>
</dbReference>
<dbReference type="Pfam" id="PF04168">
    <property type="entry name" value="Alpha-E"/>
    <property type="match status" value="1"/>
</dbReference>
<dbReference type="PANTHER" id="PTHR34595:SF2">
    <property type="entry name" value="BLR2978 PROTEIN"/>
    <property type="match status" value="1"/>
</dbReference>
<dbReference type="InterPro" id="IPR051680">
    <property type="entry name" value="ATP-dep_Glu-Cys_Ligase-2"/>
</dbReference>
<gene>
    <name evidence="3" type="ORF">LX12_000319</name>
</gene>
<dbReference type="Proteomes" id="UP001205740">
    <property type="component" value="Unassembled WGS sequence"/>
</dbReference>
<keyword evidence="4" id="KW-1185">Reference proteome</keyword>
<name>A0ABT1GW05_9NOCA</name>
<dbReference type="Pfam" id="PF14403">
    <property type="entry name" value="CP_ATPgrasp_2"/>
    <property type="match status" value="1"/>
</dbReference>
<organism evidence="3 4">
    <name type="scientific">Williamsia serinedens</name>
    <dbReference type="NCBI Taxonomy" id="391736"/>
    <lineage>
        <taxon>Bacteria</taxon>
        <taxon>Bacillati</taxon>
        <taxon>Actinomycetota</taxon>
        <taxon>Actinomycetes</taxon>
        <taxon>Mycobacteriales</taxon>
        <taxon>Nocardiaceae</taxon>
        <taxon>Williamsia</taxon>
    </lineage>
</organism>
<reference evidence="3 4" key="1">
    <citation type="submission" date="2022-06" db="EMBL/GenBank/DDBJ databases">
        <title>Genomic Encyclopedia of Archaeal and Bacterial Type Strains, Phase II (KMG-II): from individual species to whole genera.</title>
        <authorList>
            <person name="Goeker M."/>
        </authorList>
    </citation>
    <scope>NUCLEOTIDE SEQUENCE [LARGE SCALE GENOMIC DNA]</scope>
    <source>
        <strain evidence="3 4">DSM 45037</strain>
    </source>
</reference>
<comment type="caution">
    <text evidence="3">The sequence shown here is derived from an EMBL/GenBank/DDBJ whole genome shotgun (WGS) entry which is preliminary data.</text>
</comment>
<evidence type="ECO:0000313" key="4">
    <source>
        <dbReference type="Proteomes" id="UP001205740"/>
    </source>
</evidence>
<evidence type="ECO:0000313" key="3">
    <source>
        <dbReference type="EMBL" id="MCP2159155.1"/>
    </source>
</evidence>
<sequence length="882" mass="93515">MTSARTPVGATSAPVDDTQAAGIVETYRADRFGLFDARDPRHLGATGLPHDEFVDADGGIRPQWSELVDAYARAGEPGLTRTDARLAAMVADEGITYTPVGDGMELPTSPVPWQLDSVPLVLDGETWATVEAGVAQRCRLLDALLADLYGPQRTLEEGIVAPEMVFGHPGWIAKVGAGASAGVRSLVLHAADLGRLPDGSVAVWGDYTGAPSGIGYAMADRRIVSRVLAGPFGRAVPRPITSFAAALRVALVDAAPSGVDDPTIVVLSPGSLSETYFDQVTVATHLGVPLVEGSDLLVRNGAVYMRSLGSFKRVDVVLRRVDAAWCDPLDLRTDSRLGVAGLVEAVARGAVTVVNTLGSGVAENPALHTVADALARTLLDEELILRPVDSWWAGDPTGAAEVRRRAADLVLDNVRTGERVIGPELDAAALDATRDRVEAQPWQWVGRSCPAFSVSPSAVRSPGGTSRLRPASVTLRTFAVAHGTGYTVMPGGLGQVLADGPAGAGLRSVAAKDVWVVAPEPAGDARVTETSVAMSVPSTGAAIDRSALSPRVLADLFWLGRYGERTEATVRMVRVASERHQAQRYRPRADDTAVVARYLAGVGAATGTGHLIDDDATDLTATLAAMTTARTVPGTVAHALDRLASSARAVRDQMSTSTWMVLGTVERAMAELRGGGPPDLGDLARGHEQMLHGMLALSGLQADSMVHDPGWLFMDAGRRLERIILVAELLRGIAARRSDPVVEQGLLEAFLVANESAVIYRRRNRAVMGLRSVIMLSVLDETNPRSVIYQLDALRDDWDAMPDEVRSASVERTVADMVADVRRVEIGDLVATDDTGVRRDLDRLTAGLAEGARSVSDQLGRTRFAPPRDLQPLWGGARALVP</sequence>
<dbReference type="EMBL" id="JAMTCG010000001">
    <property type="protein sequence ID" value="MCP2159155.1"/>
    <property type="molecule type" value="Genomic_DNA"/>
</dbReference>
<accession>A0ABT1GW05</accession>
<evidence type="ECO:0000259" key="1">
    <source>
        <dbReference type="Pfam" id="PF04168"/>
    </source>
</evidence>
<feature type="domain" description="DUF403" evidence="1">
    <location>
        <begin position="549"/>
        <end position="861"/>
    </location>
</feature>
<dbReference type="PANTHER" id="PTHR34595">
    <property type="entry name" value="BLR5612 PROTEIN"/>
    <property type="match status" value="1"/>
</dbReference>
<evidence type="ECO:0000259" key="2">
    <source>
        <dbReference type="Pfam" id="PF14403"/>
    </source>
</evidence>
<protein>
    <submittedName>
        <fullName evidence="3">Conserved protein, circularly permuted ATPgrasp superfamily</fullName>
    </submittedName>
</protein>
<feature type="domain" description="Circularly permuted ATP-grasp type 2" evidence="2">
    <location>
        <begin position="119"/>
        <end position="496"/>
    </location>
</feature>
<dbReference type="InterPro" id="IPR007296">
    <property type="entry name" value="DUF403"/>
</dbReference>